<dbReference type="PANTHER" id="PTHR42760:SF122">
    <property type="entry name" value="NAD(P)-BINDING PROTEIN"/>
    <property type="match status" value="1"/>
</dbReference>
<evidence type="ECO:0000256" key="1">
    <source>
        <dbReference type="ARBA" id="ARBA00006484"/>
    </source>
</evidence>
<dbReference type="SUPFAM" id="SSF51735">
    <property type="entry name" value="NAD(P)-binding Rossmann-fold domains"/>
    <property type="match status" value="1"/>
</dbReference>
<evidence type="ECO:0000313" key="3">
    <source>
        <dbReference type="Proteomes" id="UP000235803"/>
    </source>
</evidence>
<dbReference type="Proteomes" id="UP000235803">
    <property type="component" value="Unassembled WGS sequence"/>
</dbReference>
<dbReference type="InterPro" id="IPR002347">
    <property type="entry name" value="SDR_fam"/>
</dbReference>
<comment type="similarity">
    <text evidence="1">Belongs to the short-chain dehydrogenases/reductases (SDR) family.</text>
</comment>
<reference evidence="2 3" key="1">
    <citation type="submission" date="2018-01" db="EMBL/GenBank/DDBJ databases">
        <title>Halomonas endophytica sp. nov., isolated from storage liquid in the stems of Populus euphratica.</title>
        <authorList>
            <person name="Chen C."/>
        </authorList>
    </citation>
    <scope>NUCLEOTIDE SEQUENCE [LARGE SCALE GENOMIC DNA]</scope>
    <source>
        <strain evidence="2 3">MC28</strain>
    </source>
</reference>
<dbReference type="PROSITE" id="PS00061">
    <property type="entry name" value="ADH_SHORT"/>
    <property type="match status" value="1"/>
</dbReference>
<keyword evidence="3" id="KW-1185">Reference proteome</keyword>
<dbReference type="EMBL" id="PNRF01000037">
    <property type="protein sequence ID" value="PMR73163.1"/>
    <property type="molecule type" value="Genomic_DNA"/>
</dbReference>
<comment type="caution">
    <text evidence="2">The sequence shown here is derived from an EMBL/GenBank/DDBJ whole genome shotgun (WGS) entry which is preliminary data.</text>
</comment>
<dbReference type="CDD" id="cd05233">
    <property type="entry name" value="SDR_c"/>
    <property type="match status" value="1"/>
</dbReference>
<dbReference type="GO" id="GO:0006633">
    <property type="term" value="P:fatty acid biosynthetic process"/>
    <property type="evidence" value="ECO:0007669"/>
    <property type="project" value="TreeGrafter"/>
</dbReference>
<proteinExistence type="inferred from homology"/>
<protein>
    <recommendedName>
        <fullName evidence="4">SDR family oxidoreductase</fullName>
    </recommendedName>
</protein>
<evidence type="ECO:0008006" key="4">
    <source>
        <dbReference type="Google" id="ProtNLM"/>
    </source>
</evidence>
<sequence length="259" mass="26722">MPIFSTMNTQEVPMRITVVVGAAGGIGSAIAEALLESGDFVYLFDLEASRGRLVSILDRWPDRSAFVSCDLASSTSIDQAFANVADESGRLDACVNAAGVIRRERFVDVNRHDLEAVMAVNVTGAYLALQAATRLMTANGGGRLVTIASAHGLRTTAERSSYAMSKGAILALTRALAVELGPQGILVNAVAPGPVSAGMQDAQSESRRLWQAATPLGRVAKASEVAQAAVFLASASNTFISGDTLIVDGGASAALGQPG</sequence>
<dbReference type="AlphaFoldDB" id="A0A2N7TYB8"/>
<dbReference type="GO" id="GO:0016616">
    <property type="term" value="F:oxidoreductase activity, acting on the CH-OH group of donors, NAD or NADP as acceptor"/>
    <property type="evidence" value="ECO:0007669"/>
    <property type="project" value="TreeGrafter"/>
</dbReference>
<dbReference type="GO" id="GO:0048038">
    <property type="term" value="F:quinone binding"/>
    <property type="evidence" value="ECO:0007669"/>
    <property type="project" value="TreeGrafter"/>
</dbReference>
<dbReference type="OrthoDB" id="6160129at2"/>
<name>A0A2N7TYB8_9GAMM</name>
<dbReference type="PANTHER" id="PTHR42760">
    <property type="entry name" value="SHORT-CHAIN DEHYDROGENASES/REDUCTASES FAMILY MEMBER"/>
    <property type="match status" value="1"/>
</dbReference>
<accession>A0A2N7TYB8</accession>
<dbReference type="Pfam" id="PF13561">
    <property type="entry name" value="adh_short_C2"/>
    <property type="match status" value="1"/>
</dbReference>
<dbReference type="FunFam" id="3.40.50.720:FF:000084">
    <property type="entry name" value="Short-chain dehydrogenase reductase"/>
    <property type="match status" value="1"/>
</dbReference>
<dbReference type="InterPro" id="IPR020904">
    <property type="entry name" value="Sc_DH/Rdtase_CS"/>
</dbReference>
<organism evidence="2 3">
    <name type="scientific">Billgrantia endophytica</name>
    <dbReference type="NCBI Taxonomy" id="2033802"/>
    <lineage>
        <taxon>Bacteria</taxon>
        <taxon>Pseudomonadati</taxon>
        <taxon>Pseudomonadota</taxon>
        <taxon>Gammaproteobacteria</taxon>
        <taxon>Oceanospirillales</taxon>
        <taxon>Halomonadaceae</taxon>
        <taxon>Billgrantia</taxon>
    </lineage>
</organism>
<dbReference type="Gene3D" id="3.40.50.720">
    <property type="entry name" value="NAD(P)-binding Rossmann-like Domain"/>
    <property type="match status" value="1"/>
</dbReference>
<dbReference type="PRINTS" id="PR00080">
    <property type="entry name" value="SDRFAMILY"/>
</dbReference>
<evidence type="ECO:0000313" key="2">
    <source>
        <dbReference type="EMBL" id="PMR73163.1"/>
    </source>
</evidence>
<dbReference type="PRINTS" id="PR00081">
    <property type="entry name" value="GDHRDH"/>
</dbReference>
<gene>
    <name evidence="2" type="ORF">C1H69_17605</name>
</gene>
<dbReference type="InterPro" id="IPR036291">
    <property type="entry name" value="NAD(P)-bd_dom_sf"/>
</dbReference>